<evidence type="ECO:0000313" key="2">
    <source>
        <dbReference type="Proteomes" id="UP000007305"/>
    </source>
</evidence>
<dbReference type="GO" id="GO:0050821">
    <property type="term" value="P:protein stabilization"/>
    <property type="evidence" value="ECO:0000318"/>
    <property type="project" value="GO_Central"/>
</dbReference>
<keyword evidence="2" id="KW-1185">Reference proteome</keyword>
<dbReference type="InParanoid" id="A0A804QZW1"/>
<dbReference type="GO" id="GO:0051087">
    <property type="term" value="F:protein-folding chaperone binding"/>
    <property type="evidence" value="ECO:0000318"/>
    <property type="project" value="GO_Central"/>
</dbReference>
<name>A0A804QZW1_MAIZE</name>
<organism evidence="1 2">
    <name type="scientific">Zea mays</name>
    <name type="common">Maize</name>
    <dbReference type="NCBI Taxonomy" id="4577"/>
    <lineage>
        <taxon>Eukaryota</taxon>
        <taxon>Viridiplantae</taxon>
        <taxon>Streptophyta</taxon>
        <taxon>Embryophyta</taxon>
        <taxon>Tracheophyta</taxon>
        <taxon>Spermatophyta</taxon>
        <taxon>Magnoliopsida</taxon>
        <taxon>Liliopsida</taxon>
        <taxon>Poales</taxon>
        <taxon>Poaceae</taxon>
        <taxon>PACMAD clade</taxon>
        <taxon>Panicoideae</taxon>
        <taxon>Andropogonodae</taxon>
        <taxon>Andropogoneae</taxon>
        <taxon>Tripsacinae</taxon>
        <taxon>Zea</taxon>
    </lineage>
</organism>
<dbReference type="Proteomes" id="UP000007305">
    <property type="component" value="Chromosome 9"/>
</dbReference>
<dbReference type="InterPro" id="IPR039773">
    <property type="entry name" value="BAG_chaperone_regulator"/>
</dbReference>
<reference evidence="1" key="3">
    <citation type="submission" date="2021-05" db="UniProtKB">
        <authorList>
            <consortium name="EnsemblPlants"/>
        </authorList>
    </citation>
    <scope>IDENTIFICATION</scope>
    <source>
        <strain evidence="1">cv. B73</strain>
    </source>
</reference>
<reference evidence="1" key="2">
    <citation type="submission" date="2019-07" db="EMBL/GenBank/DDBJ databases">
        <authorList>
            <person name="Seetharam A."/>
            <person name="Woodhouse M."/>
            <person name="Cannon E."/>
        </authorList>
    </citation>
    <scope>NUCLEOTIDE SEQUENCE [LARGE SCALE GENOMIC DNA]</scope>
    <source>
        <strain evidence="1">cv. B73</strain>
    </source>
</reference>
<reference evidence="2" key="1">
    <citation type="journal article" date="2009" name="Science">
        <title>The B73 maize genome: complexity, diversity, and dynamics.</title>
        <authorList>
            <person name="Schnable P.S."/>
            <person name="Ware D."/>
            <person name="Fulton R.S."/>
            <person name="Stein J.C."/>
            <person name="Wei F."/>
            <person name="Pasternak S."/>
            <person name="Liang C."/>
            <person name="Zhang J."/>
            <person name="Fulton L."/>
            <person name="Graves T.A."/>
            <person name="Minx P."/>
            <person name="Reily A.D."/>
            <person name="Courtney L."/>
            <person name="Kruchowski S.S."/>
            <person name="Tomlinson C."/>
            <person name="Strong C."/>
            <person name="Delehaunty K."/>
            <person name="Fronick C."/>
            <person name="Courtney B."/>
            <person name="Rock S.M."/>
            <person name="Belter E."/>
            <person name="Du F."/>
            <person name="Kim K."/>
            <person name="Abbott R.M."/>
            <person name="Cotton M."/>
            <person name="Levy A."/>
            <person name="Marchetto P."/>
            <person name="Ochoa K."/>
            <person name="Jackson S.M."/>
            <person name="Gillam B."/>
            <person name="Chen W."/>
            <person name="Yan L."/>
            <person name="Higginbotham J."/>
            <person name="Cardenas M."/>
            <person name="Waligorski J."/>
            <person name="Applebaum E."/>
            <person name="Phelps L."/>
            <person name="Falcone J."/>
            <person name="Kanchi K."/>
            <person name="Thane T."/>
            <person name="Scimone A."/>
            <person name="Thane N."/>
            <person name="Henke J."/>
            <person name="Wang T."/>
            <person name="Ruppert J."/>
            <person name="Shah N."/>
            <person name="Rotter K."/>
            <person name="Hodges J."/>
            <person name="Ingenthron E."/>
            <person name="Cordes M."/>
            <person name="Kohlberg S."/>
            <person name="Sgro J."/>
            <person name="Delgado B."/>
            <person name="Mead K."/>
            <person name="Chinwalla A."/>
            <person name="Leonard S."/>
            <person name="Crouse K."/>
            <person name="Collura K."/>
            <person name="Kudrna D."/>
            <person name="Currie J."/>
            <person name="He R."/>
            <person name="Angelova A."/>
            <person name="Rajasekar S."/>
            <person name="Mueller T."/>
            <person name="Lomeli R."/>
            <person name="Scara G."/>
            <person name="Ko A."/>
            <person name="Delaney K."/>
            <person name="Wissotski M."/>
            <person name="Lopez G."/>
            <person name="Campos D."/>
            <person name="Braidotti M."/>
            <person name="Ashley E."/>
            <person name="Golser W."/>
            <person name="Kim H."/>
            <person name="Lee S."/>
            <person name="Lin J."/>
            <person name="Dujmic Z."/>
            <person name="Kim W."/>
            <person name="Talag J."/>
            <person name="Zuccolo A."/>
            <person name="Fan C."/>
            <person name="Sebastian A."/>
            <person name="Kramer M."/>
            <person name="Spiegel L."/>
            <person name="Nascimento L."/>
            <person name="Zutavern T."/>
            <person name="Miller B."/>
            <person name="Ambroise C."/>
            <person name="Muller S."/>
            <person name="Spooner W."/>
            <person name="Narechania A."/>
            <person name="Ren L."/>
            <person name="Wei S."/>
            <person name="Kumari S."/>
            <person name="Faga B."/>
            <person name="Levy M.J."/>
            <person name="McMahan L."/>
            <person name="Van Buren P."/>
            <person name="Vaughn M.W."/>
            <person name="Ying K."/>
            <person name="Yeh C.-T."/>
            <person name="Emrich S.J."/>
            <person name="Jia Y."/>
            <person name="Kalyanaraman A."/>
            <person name="Hsia A.-P."/>
            <person name="Barbazuk W.B."/>
            <person name="Baucom R.S."/>
            <person name="Brutnell T.P."/>
            <person name="Carpita N.C."/>
            <person name="Chaparro C."/>
            <person name="Chia J.-M."/>
            <person name="Deragon J.-M."/>
            <person name="Estill J.C."/>
            <person name="Fu Y."/>
            <person name="Jeddeloh J.A."/>
            <person name="Han Y."/>
            <person name="Lee H."/>
            <person name="Li P."/>
            <person name="Lisch D.R."/>
            <person name="Liu S."/>
            <person name="Liu Z."/>
            <person name="Nagel D.H."/>
            <person name="McCann M.C."/>
            <person name="SanMiguel P."/>
            <person name="Myers A.M."/>
            <person name="Nettleton D."/>
            <person name="Nguyen J."/>
            <person name="Penning B.W."/>
            <person name="Ponnala L."/>
            <person name="Schneider K.L."/>
            <person name="Schwartz D.C."/>
            <person name="Sharma A."/>
            <person name="Soderlund C."/>
            <person name="Springer N.M."/>
            <person name="Sun Q."/>
            <person name="Wang H."/>
            <person name="Waterman M."/>
            <person name="Westerman R."/>
            <person name="Wolfgruber T.K."/>
            <person name="Yang L."/>
            <person name="Yu Y."/>
            <person name="Zhang L."/>
            <person name="Zhou S."/>
            <person name="Zhu Q."/>
            <person name="Bennetzen J.L."/>
            <person name="Dawe R.K."/>
            <person name="Jiang J."/>
            <person name="Jiang N."/>
            <person name="Presting G.G."/>
            <person name="Wessler S.R."/>
            <person name="Aluru S."/>
            <person name="Martienssen R.A."/>
            <person name="Clifton S.W."/>
            <person name="McCombie W.R."/>
            <person name="Wing R.A."/>
            <person name="Wilson R.K."/>
        </authorList>
    </citation>
    <scope>NUCLEOTIDE SEQUENCE [LARGE SCALE GENOMIC DNA]</scope>
    <source>
        <strain evidence="2">cv. B73</strain>
    </source>
</reference>
<proteinExistence type="predicted"/>
<dbReference type="GO" id="GO:0000774">
    <property type="term" value="F:adenyl-nucleotide exchange factor activity"/>
    <property type="evidence" value="ECO:0000318"/>
    <property type="project" value="GO_Central"/>
</dbReference>
<dbReference type="PANTHER" id="PTHR12329">
    <property type="entry name" value="BCL2-ASSOCIATED ATHANOGENE"/>
    <property type="match status" value="1"/>
</dbReference>
<dbReference type="GO" id="GO:0005737">
    <property type="term" value="C:cytoplasm"/>
    <property type="evidence" value="ECO:0000318"/>
    <property type="project" value="GO_Central"/>
</dbReference>
<accession>A0A804QZW1</accession>
<dbReference type="EnsemblPlants" id="Zm00001eb374660_T001">
    <property type="protein sequence ID" value="Zm00001eb374660_P001"/>
    <property type="gene ID" value="Zm00001eb374660"/>
</dbReference>
<evidence type="ECO:0000313" key="1">
    <source>
        <dbReference type="EnsemblPlants" id="Zm00001eb374660_P001"/>
    </source>
</evidence>
<dbReference type="Gramene" id="Zm00001eb374660_T001">
    <property type="protein sequence ID" value="Zm00001eb374660_P001"/>
    <property type="gene ID" value="Zm00001eb374660"/>
</dbReference>
<dbReference type="AlphaFoldDB" id="A0A804QZW1"/>
<sequence>MKESSPPPPDPAASAVAVKEDEWEVRSGGMLVQRWSPDADAPAGAPVPTIRVKVKFNGVYHKIYIKSQASFDKYSSNKMHRSQRSHKLLLLLTEMVVVLLILQDKEWDSKAFLDMADVKDRSKMVLLEDPAAQAKRLLEQRHADKAERAAKSISRISLDVDKLTKARAGEVLYLKAGSGDSSAATETRRWPGSTVAAARRTAGERGQREIGRGRGNWCAFRVADVRAKLTVAMDTAELQRRPGTELGTAGFTAAALWRAHSEGEVEEGGRLVRK</sequence>
<protein>
    <submittedName>
        <fullName evidence="1">Uncharacterized protein</fullName>
    </submittedName>
</protein>
<dbReference type="PANTHER" id="PTHR12329:SF11">
    <property type="entry name" value="BAG FAMILY MOLECULAR CHAPERONE REGULATOR 1"/>
    <property type="match status" value="1"/>
</dbReference>